<proteinExistence type="predicted"/>
<dbReference type="Proteomes" id="UP000284908">
    <property type="component" value="Unassembled WGS sequence"/>
</dbReference>
<dbReference type="Pfam" id="PF07338">
    <property type="entry name" value="YdgH_BhsA-like"/>
    <property type="match status" value="1"/>
</dbReference>
<organism evidence="4 5">
    <name type="scientific">Rahnella woolbedingensis</name>
    <dbReference type="NCBI Taxonomy" id="1510574"/>
    <lineage>
        <taxon>Bacteria</taxon>
        <taxon>Pseudomonadati</taxon>
        <taxon>Pseudomonadota</taxon>
        <taxon>Gammaproteobacteria</taxon>
        <taxon>Enterobacterales</taxon>
        <taxon>Yersiniaceae</taxon>
        <taxon>Rahnella</taxon>
    </lineage>
</organism>
<protein>
    <submittedName>
        <fullName evidence="4">DUF1471 domain-containing protein</fullName>
    </submittedName>
</protein>
<evidence type="ECO:0000259" key="3">
    <source>
        <dbReference type="Pfam" id="PF07338"/>
    </source>
</evidence>
<reference evidence="4 5" key="1">
    <citation type="submission" date="2018-09" db="EMBL/GenBank/DDBJ databases">
        <authorList>
            <person name="Le Fleche-Mateos A."/>
        </authorList>
    </citation>
    <scope>NUCLEOTIDE SEQUENCE [LARGE SCALE GENOMIC DNA]</scope>
    <source>
        <strain evidence="4 5">DSM 27399</strain>
    </source>
</reference>
<dbReference type="Gene3D" id="3.30.1660.10">
    <property type="entry name" value="Flavin-binding protein dodecin"/>
    <property type="match status" value="1"/>
</dbReference>
<accession>A0A419N6D8</accession>
<dbReference type="InterPro" id="IPR025543">
    <property type="entry name" value="Dodecin-like"/>
</dbReference>
<evidence type="ECO:0000313" key="4">
    <source>
        <dbReference type="EMBL" id="RJT42295.1"/>
    </source>
</evidence>
<dbReference type="NCBIfam" id="NF007400">
    <property type="entry name" value="PRK09929.1"/>
    <property type="match status" value="1"/>
</dbReference>
<dbReference type="InterPro" id="IPR036275">
    <property type="entry name" value="YdgH-like_sf"/>
</dbReference>
<dbReference type="OrthoDB" id="6520115at2"/>
<comment type="caution">
    <text evidence="4">The sequence shown here is derived from an EMBL/GenBank/DDBJ whole genome shotgun (WGS) entry which is preliminary data.</text>
</comment>
<evidence type="ECO:0000256" key="1">
    <source>
        <dbReference type="ARBA" id="ARBA00022729"/>
    </source>
</evidence>
<feature type="domain" description="YdgH/BhsA/McbA-like" evidence="3">
    <location>
        <begin position="36"/>
        <end position="87"/>
    </location>
</feature>
<gene>
    <name evidence="4" type="ORF">D6C13_17030</name>
</gene>
<dbReference type="AlphaFoldDB" id="A0A419N6D8"/>
<dbReference type="InterPro" id="IPR010854">
    <property type="entry name" value="YdgH/BhsA/McbA-like_dom"/>
</dbReference>
<feature type="chain" id="PRO_5019151781" evidence="2">
    <location>
        <begin position="20"/>
        <end position="89"/>
    </location>
</feature>
<evidence type="ECO:0000313" key="5">
    <source>
        <dbReference type="Proteomes" id="UP000284908"/>
    </source>
</evidence>
<name>A0A419N6D8_9GAMM</name>
<dbReference type="RefSeq" id="WP_120133892.1">
    <property type="nucleotide sequence ID" value="NZ_RAHH01000020.1"/>
</dbReference>
<feature type="signal peptide" evidence="2">
    <location>
        <begin position="1"/>
        <end position="19"/>
    </location>
</feature>
<dbReference type="SUPFAM" id="SSF159871">
    <property type="entry name" value="YdgH-like"/>
    <property type="match status" value="1"/>
</dbReference>
<evidence type="ECO:0000256" key="2">
    <source>
        <dbReference type="SAM" id="SignalP"/>
    </source>
</evidence>
<keyword evidence="1 2" id="KW-0732">Signal</keyword>
<dbReference type="EMBL" id="RAHH01000020">
    <property type="protein sequence ID" value="RJT42295.1"/>
    <property type="molecule type" value="Genomic_DNA"/>
</dbReference>
<sequence>MKKLVLGLISITLSFSVFSAELMSKVEFEKVKQNYVKVGDISVSGEVAQSDAKKELSKKADAKGGDIYVLTSANTSNKISGTAIVYKKK</sequence>
<keyword evidence="5" id="KW-1185">Reference proteome</keyword>